<dbReference type="SUPFAM" id="SSF53649">
    <property type="entry name" value="Alkaline phosphatase-like"/>
    <property type="match status" value="1"/>
</dbReference>
<comment type="caution">
    <text evidence="12">The sequence shown here is derived from an EMBL/GenBank/DDBJ whole genome shotgun (WGS) entry which is preliminary data.</text>
</comment>
<proteinExistence type="inferred from homology"/>
<dbReference type="GO" id="GO:0005524">
    <property type="term" value="F:ATP binding"/>
    <property type="evidence" value="ECO:0007669"/>
    <property type="project" value="UniProtKB-KW"/>
</dbReference>
<dbReference type="GO" id="GO:0006096">
    <property type="term" value="P:glycolytic process"/>
    <property type="evidence" value="ECO:0007669"/>
    <property type="project" value="UniProtKB-KW"/>
</dbReference>
<feature type="non-terminal residue" evidence="12">
    <location>
        <position position="426"/>
    </location>
</feature>
<gene>
    <name evidence="12" type="ORF">S12H4_14718</name>
</gene>
<keyword evidence="6" id="KW-0808">Transferase</keyword>
<sequence>VDVVIADGFDAKAKRQVVSVENIPKDKRIVDIGPQTIRNFRKELQRCQTVFWNGPMGIYEIAPFAKGTQATARLLANLGAITVVGGGSTAEVVVEMKLADKMTFVSTGGGASLRFLGGETLPGVEVLHNKELPLESNLELIKGVAKSSPSKIVLMVIDGLGGLPNPETGKTELETANTPNLDKLATKGVCGLIDPVSRGITPGSAPGHLALFGYNPLSFNIGRGVMEAIGIDFDLQPGDVAARGNFCTVGETGLVTDRRAGRISTERCTELCQLLNGLAIEGVKVSVCPVREHRFIAVFQGEGLAASISDSDPQQTEVTPMVITTQNPEASRMAGIANQFIAQAKTTLAEHRPANMVLLRGFSKQPRFPAMGEIYKLKPAAIASYPMYRGLAKLVGMEVLETGTTIEDEFITLKQNYANYDFFFLH</sequence>
<organism evidence="12">
    <name type="scientific">marine sediment metagenome</name>
    <dbReference type="NCBI Taxonomy" id="412755"/>
    <lineage>
        <taxon>unclassified sequences</taxon>
        <taxon>metagenomes</taxon>
        <taxon>ecological metagenomes</taxon>
    </lineage>
</organism>
<comment type="function">
    <text evidence="2">Catalyzes the interconversion of 2-phosphoglycerate and 3-phosphoglycerate.</text>
</comment>
<dbReference type="Gene3D" id="3.40.50.1260">
    <property type="entry name" value="Phosphoglycerate kinase, N-terminal domain"/>
    <property type="match status" value="1"/>
</dbReference>
<dbReference type="InterPro" id="IPR001576">
    <property type="entry name" value="Phosphoglycerate_kinase"/>
</dbReference>
<keyword evidence="9" id="KW-0067">ATP-binding</keyword>
<dbReference type="EC" id="2.7.2.3" evidence="5"/>
<comment type="catalytic activity">
    <reaction evidence="1">
        <text>(2R)-2-phosphoglycerate = (2R)-3-phosphoglycerate</text>
        <dbReference type="Rhea" id="RHEA:15901"/>
        <dbReference type="ChEBI" id="CHEBI:58272"/>
        <dbReference type="ChEBI" id="CHEBI:58289"/>
        <dbReference type="EC" id="5.4.2.12"/>
    </reaction>
</comment>
<evidence type="ECO:0000256" key="1">
    <source>
        <dbReference type="ARBA" id="ARBA00000370"/>
    </source>
</evidence>
<name>X1T8P4_9ZZZZ</name>
<dbReference type="CDD" id="cd16011">
    <property type="entry name" value="iPGM_like"/>
    <property type="match status" value="1"/>
</dbReference>
<dbReference type="InterPro" id="IPR004456">
    <property type="entry name" value="Pglycerate_mutase_ApgM"/>
</dbReference>
<evidence type="ECO:0000256" key="9">
    <source>
        <dbReference type="ARBA" id="ARBA00022840"/>
    </source>
</evidence>
<dbReference type="Pfam" id="PF00162">
    <property type="entry name" value="PGK"/>
    <property type="match status" value="1"/>
</dbReference>
<protein>
    <recommendedName>
        <fullName evidence="5">phosphoglycerate kinase</fullName>
        <ecNumber evidence="5">2.7.2.3</ecNumber>
    </recommendedName>
</protein>
<feature type="domain" description="Metalloenzyme" evidence="11">
    <location>
        <begin position="151"/>
        <end position="396"/>
    </location>
</feature>
<dbReference type="GO" id="GO:0004619">
    <property type="term" value="F:phosphoglycerate mutase activity"/>
    <property type="evidence" value="ECO:0007669"/>
    <property type="project" value="UniProtKB-EC"/>
</dbReference>
<dbReference type="Pfam" id="PF10143">
    <property type="entry name" value="PhosphMutase"/>
    <property type="match status" value="1"/>
</dbReference>
<accession>X1T8P4</accession>
<dbReference type="Gene3D" id="3.40.720.10">
    <property type="entry name" value="Alkaline Phosphatase, subunit A"/>
    <property type="match status" value="2"/>
</dbReference>
<evidence type="ECO:0000256" key="4">
    <source>
        <dbReference type="ARBA" id="ARBA00005524"/>
    </source>
</evidence>
<dbReference type="InterPro" id="IPR017850">
    <property type="entry name" value="Alkaline_phosphatase_core_sf"/>
</dbReference>
<comment type="similarity">
    <text evidence="4">Belongs to the BPG-independent phosphoglycerate mutase family. A-PGAM subfamily.</text>
</comment>
<comment type="pathway">
    <text evidence="3">Carbohydrate degradation.</text>
</comment>
<reference evidence="12" key="1">
    <citation type="journal article" date="2014" name="Front. Microbiol.">
        <title>High frequency of phylogenetically diverse reductive dehalogenase-homologous genes in deep subseafloor sedimentary metagenomes.</title>
        <authorList>
            <person name="Kawai M."/>
            <person name="Futagami T."/>
            <person name="Toyoda A."/>
            <person name="Takaki Y."/>
            <person name="Nishi S."/>
            <person name="Hori S."/>
            <person name="Arai W."/>
            <person name="Tsubouchi T."/>
            <person name="Morono Y."/>
            <person name="Uchiyama I."/>
            <person name="Ito T."/>
            <person name="Fujiyama A."/>
            <person name="Inagaki F."/>
            <person name="Takami H."/>
        </authorList>
    </citation>
    <scope>NUCLEOTIDE SEQUENCE</scope>
    <source>
        <strain evidence="12">Expedition CK06-06</strain>
    </source>
</reference>
<keyword evidence="8" id="KW-0418">Kinase</keyword>
<dbReference type="GO" id="GO:0046872">
    <property type="term" value="F:metal ion binding"/>
    <property type="evidence" value="ECO:0007669"/>
    <property type="project" value="InterPro"/>
</dbReference>
<keyword evidence="7" id="KW-0547">Nucleotide-binding</keyword>
<evidence type="ECO:0000256" key="10">
    <source>
        <dbReference type="ARBA" id="ARBA00023152"/>
    </source>
</evidence>
<dbReference type="InterPro" id="IPR015824">
    <property type="entry name" value="Phosphoglycerate_kinase_N"/>
</dbReference>
<dbReference type="PANTHER" id="PTHR31209">
    <property type="entry name" value="COFACTOR-INDEPENDENT PHOSPHOGLYCERATE MUTASE"/>
    <property type="match status" value="1"/>
</dbReference>
<dbReference type="InterPro" id="IPR006124">
    <property type="entry name" value="Metalloenzyme"/>
</dbReference>
<dbReference type="SUPFAM" id="SSF53748">
    <property type="entry name" value="Phosphoglycerate kinase"/>
    <property type="match status" value="1"/>
</dbReference>
<dbReference type="AlphaFoldDB" id="X1T8P4"/>
<evidence type="ECO:0000256" key="6">
    <source>
        <dbReference type="ARBA" id="ARBA00022679"/>
    </source>
</evidence>
<feature type="non-terminal residue" evidence="12">
    <location>
        <position position="1"/>
    </location>
</feature>
<evidence type="ECO:0000313" key="12">
    <source>
        <dbReference type="EMBL" id="GAI83915.1"/>
    </source>
</evidence>
<evidence type="ECO:0000256" key="3">
    <source>
        <dbReference type="ARBA" id="ARBA00004921"/>
    </source>
</evidence>
<dbReference type="PANTHER" id="PTHR31209:SF0">
    <property type="entry name" value="METALLOENZYME DOMAIN-CONTAINING PROTEIN"/>
    <property type="match status" value="1"/>
</dbReference>
<evidence type="ECO:0000256" key="2">
    <source>
        <dbReference type="ARBA" id="ARBA00002315"/>
    </source>
</evidence>
<dbReference type="EMBL" id="BARW01007034">
    <property type="protein sequence ID" value="GAI83915.1"/>
    <property type="molecule type" value="Genomic_DNA"/>
</dbReference>
<dbReference type="PRINTS" id="PR00477">
    <property type="entry name" value="PHGLYCKINASE"/>
</dbReference>
<evidence type="ECO:0000256" key="8">
    <source>
        <dbReference type="ARBA" id="ARBA00022777"/>
    </source>
</evidence>
<evidence type="ECO:0000256" key="7">
    <source>
        <dbReference type="ARBA" id="ARBA00022741"/>
    </source>
</evidence>
<dbReference type="Pfam" id="PF01676">
    <property type="entry name" value="Metalloenzyme"/>
    <property type="match status" value="1"/>
</dbReference>
<dbReference type="GO" id="GO:0004618">
    <property type="term" value="F:phosphoglycerate kinase activity"/>
    <property type="evidence" value="ECO:0007669"/>
    <property type="project" value="UniProtKB-EC"/>
</dbReference>
<evidence type="ECO:0000259" key="11">
    <source>
        <dbReference type="Pfam" id="PF01676"/>
    </source>
</evidence>
<evidence type="ECO:0000256" key="5">
    <source>
        <dbReference type="ARBA" id="ARBA00013061"/>
    </source>
</evidence>
<keyword evidence="10" id="KW-0324">Glycolysis</keyword>
<dbReference type="InterPro" id="IPR036043">
    <property type="entry name" value="Phosphoglycerate_kinase_sf"/>
</dbReference>